<protein>
    <submittedName>
        <fullName evidence="3">CAAX protease</fullName>
    </submittedName>
</protein>
<dbReference type="KEGG" id="pfg:AB870_22435"/>
<keyword evidence="1" id="KW-0472">Membrane</keyword>
<keyword evidence="3" id="KW-0378">Hydrolase</keyword>
<reference evidence="3" key="1">
    <citation type="submission" date="2016-06" db="EMBL/GenBank/DDBJ databases">
        <title>Complete Genome Sequence of Pandoraea faecigallinarum DSM-23572.</title>
        <authorList>
            <person name="Yong D."/>
            <person name="Ee R."/>
            <person name="Lim Y.-L."/>
            <person name="Yin W.-F."/>
            <person name="Chan K.-G."/>
        </authorList>
    </citation>
    <scope>NUCLEOTIDE SEQUENCE</scope>
    <source>
        <strain evidence="3">DSM 23572</strain>
    </source>
</reference>
<dbReference type="PATRIC" id="fig|656179.3.peg.4792"/>
<proteinExistence type="predicted"/>
<gene>
    <name evidence="3" type="ORF">AB870_22435</name>
</gene>
<dbReference type="OrthoDB" id="5322702at2"/>
<evidence type="ECO:0000256" key="1">
    <source>
        <dbReference type="SAM" id="Phobius"/>
    </source>
</evidence>
<name>A0A0H3WVP3_9BURK</name>
<feature type="transmembrane region" description="Helical" evidence="1">
    <location>
        <begin position="248"/>
        <end position="273"/>
    </location>
</feature>
<dbReference type="InterPro" id="IPR003675">
    <property type="entry name" value="Rce1/LyrA-like_dom"/>
</dbReference>
<feature type="transmembrane region" description="Helical" evidence="1">
    <location>
        <begin position="176"/>
        <end position="194"/>
    </location>
</feature>
<dbReference type="Pfam" id="PF02517">
    <property type="entry name" value="Rce1-like"/>
    <property type="match status" value="1"/>
</dbReference>
<feature type="transmembrane region" description="Helical" evidence="1">
    <location>
        <begin position="143"/>
        <end position="164"/>
    </location>
</feature>
<feature type="transmembrane region" description="Helical" evidence="1">
    <location>
        <begin position="214"/>
        <end position="236"/>
    </location>
</feature>
<dbReference type="EMBL" id="CP011807">
    <property type="protein sequence ID" value="AKM32274.1"/>
    <property type="molecule type" value="Genomic_DNA"/>
</dbReference>
<dbReference type="Proteomes" id="UP000035651">
    <property type="component" value="Chromosome"/>
</dbReference>
<sequence length="284" mass="31303">MLAVPWIAIFPAALAAWWPAFRWLSLGLLIIGYSAALTNGQIGFLAAMPVALLLVAAYAVSPHRKPYLQYFGHALFILLAIALSMHWLPGFHNPRVIGPERFTADAVPFSMYLNLDKPLVGFWLLLVLPWIRPSREWRVSMKAGLCSMLMTSAACLLIAVLLGLVRWEPKWPSASWLWLLNNLLLVTLTEEALFRGYLQGGLSRLLGQRPHADAIALCIAAVLFGLAHVAGGWQWILLGSVAGIGYGLAYRFGGLQAAVLAHFGLNVTHFYLFTYPMLQPLGQS</sequence>
<dbReference type="RefSeq" id="WP_047908014.1">
    <property type="nucleotide sequence ID" value="NZ_CP011807.3"/>
</dbReference>
<dbReference type="GO" id="GO:0004175">
    <property type="term" value="F:endopeptidase activity"/>
    <property type="evidence" value="ECO:0007669"/>
    <property type="project" value="UniProtKB-ARBA"/>
</dbReference>
<accession>A0A0H3WVP3</accession>
<dbReference type="GO" id="GO:0006508">
    <property type="term" value="P:proteolysis"/>
    <property type="evidence" value="ECO:0007669"/>
    <property type="project" value="UniProtKB-KW"/>
</dbReference>
<evidence type="ECO:0000313" key="3">
    <source>
        <dbReference type="EMBL" id="AKM32274.1"/>
    </source>
</evidence>
<feature type="transmembrane region" description="Helical" evidence="1">
    <location>
        <begin position="67"/>
        <end position="89"/>
    </location>
</feature>
<keyword evidence="3" id="KW-0645">Protease</keyword>
<keyword evidence="1" id="KW-1133">Transmembrane helix</keyword>
<evidence type="ECO:0000313" key="4">
    <source>
        <dbReference type="Proteomes" id="UP000035651"/>
    </source>
</evidence>
<dbReference type="STRING" id="656179.AB870_22435"/>
<evidence type="ECO:0000259" key="2">
    <source>
        <dbReference type="Pfam" id="PF02517"/>
    </source>
</evidence>
<keyword evidence="4" id="KW-1185">Reference proteome</keyword>
<dbReference type="AlphaFoldDB" id="A0A0H3WVP3"/>
<organism evidence="3 4">
    <name type="scientific">Pandoraea faecigallinarum</name>
    <dbReference type="NCBI Taxonomy" id="656179"/>
    <lineage>
        <taxon>Bacteria</taxon>
        <taxon>Pseudomonadati</taxon>
        <taxon>Pseudomonadota</taxon>
        <taxon>Betaproteobacteria</taxon>
        <taxon>Burkholderiales</taxon>
        <taxon>Burkholderiaceae</taxon>
        <taxon>Pandoraea</taxon>
    </lineage>
</organism>
<dbReference type="GO" id="GO:0080120">
    <property type="term" value="P:CAAX-box protein maturation"/>
    <property type="evidence" value="ECO:0007669"/>
    <property type="project" value="UniProtKB-ARBA"/>
</dbReference>
<feature type="domain" description="CAAX prenyl protease 2/Lysostaphin resistance protein A-like" evidence="2">
    <location>
        <begin position="173"/>
        <end position="267"/>
    </location>
</feature>
<keyword evidence="1" id="KW-0812">Transmembrane</keyword>
<feature type="transmembrane region" description="Helical" evidence="1">
    <location>
        <begin position="109"/>
        <end position="131"/>
    </location>
</feature>
<feature type="transmembrane region" description="Helical" evidence="1">
    <location>
        <begin position="39"/>
        <end position="60"/>
    </location>
</feature>